<organism evidence="2 3">
    <name type="scientific">Rhizorhabdus histidinilytica</name>
    <dbReference type="NCBI Taxonomy" id="439228"/>
    <lineage>
        <taxon>Bacteria</taxon>
        <taxon>Pseudomonadati</taxon>
        <taxon>Pseudomonadota</taxon>
        <taxon>Alphaproteobacteria</taxon>
        <taxon>Sphingomonadales</taxon>
        <taxon>Sphingomonadaceae</taxon>
        <taxon>Rhizorhabdus</taxon>
    </lineage>
</organism>
<evidence type="ECO:0000256" key="1">
    <source>
        <dbReference type="SAM" id="Phobius"/>
    </source>
</evidence>
<keyword evidence="1" id="KW-0812">Transmembrane</keyword>
<protein>
    <recommendedName>
        <fullName evidence="4">TraB/GumN family protein</fullName>
    </recommendedName>
</protein>
<reference evidence="3" key="1">
    <citation type="submission" date="2017-02" db="EMBL/GenBank/DDBJ databases">
        <authorList>
            <person name="Varghese N."/>
            <person name="Submissions S."/>
        </authorList>
    </citation>
    <scope>NUCLEOTIDE SEQUENCE [LARGE SCALE GENOMIC DNA]</scope>
    <source>
        <strain evidence="3">UM2</strain>
    </source>
</reference>
<feature type="transmembrane region" description="Helical" evidence="1">
    <location>
        <begin position="73"/>
        <end position="97"/>
    </location>
</feature>
<dbReference type="STRING" id="439228.SAMN06295920_10830"/>
<sequence length="370" mass="41240">MTRDISSSRRWGIRLGAILWFVAGLGFLLALPILVQATGWALPVVALLAALIALPLAWLFRKLLRPRRTLLQSWIGWAVALFFVLSILLAAPIYYLAAVTQMRPALVPQVTLTNGHKTIVFQGMQHVGIERFYKSVVYDLEDALSRGYVLYYEGVRPATPEADAWLDRTVTGGRDLSETYRALGDLCGLQFQNDYFQLLGRDAQVHPASHIVADVSTFDLKREYDRLMATDPGFSKAMAARSKSDAASPDRMEAAIRFLRQGTEGQRAIAGILCRGFMTLSLTRANGPPSGDPLDRVLIDFRNRQLAARLIAEPRPRVYLTYGAMHLPGLFALLRKNNPQWHVASVKWMRTIDAPEDHDGQMPTLPAAGR</sequence>
<dbReference type="AlphaFoldDB" id="A0A1T5F1M8"/>
<keyword evidence="3" id="KW-1185">Reference proteome</keyword>
<dbReference type="OrthoDB" id="7061937at2"/>
<evidence type="ECO:0000313" key="3">
    <source>
        <dbReference type="Proteomes" id="UP000189818"/>
    </source>
</evidence>
<dbReference type="RefSeq" id="WP_079649405.1">
    <property type="nucleotide sequence ID" value="NZ_FUYM01000008.1"/>
</dbReference>
<evidence type="ECO:0008006" key="4">
    <source>
        <dbReference type="Google" id="ProtNLM"/>
    </source>
</evidence>
<accession>A0A1T5F1M8</accession>
<keyword evidence="1" id="KW-1133">Transmembrane helix</keyword>
<evidence type="ECO:0000313" key="2">
    <source>
        <dbReference type="EMBL" id="SKB89940.1"/>
    </source>
</evidence>
<feature type="transmembrane region" description="Helical" evidence="1">
    <location>
        <begin position="12"/>
        <end position="34"/>
    </location>
</feature>
<dbReference type="Proteomes" id="UP000189818">
    <property type="component" value="Unassembled WGS sequence"/>
</dbReference>
<keyword evidence="1" id="KW-0472">Membrane</keyword>
<dbReference type="EMBL" id="FUYM01000008">
    <property type="protein sequence ID" value="SKB89940.1"/>
    <property type="molecule type" value="Genomic_DNA"/>
</dbReference>
<name>A0A1T5F1M8_9SPHN</name>
<feature type="transmembrane region" description="Helical" evidence="1">
    <location>
        <begin position="40"/>
        <end position="61"/>
    </location>
</feature>
<proteinExistence type="predicted"/>
<gene>
    <name evidence="2" type="ORF">SAMN06295920_10830</name>
</gene>